<dbReference type="STRING" id="980561.A1359_18025"/>
<reference evidence="15 16" key="1">
    <citation type="submission" date="2016-03" db="EMBL/GenBank/DDBJ databases">
        <authorList>
            <person name="Ploux O."/>
        </authorList>
    </citation>
    <scope>NUCLEOTIDE SEQUENCE [LARGE SCALE GENOMIC DNA]</scope>
    <source>
        <strain evidence="15 16">R-45370</strain>
    </source>
</reference>
<organism evidence="15 16">
    <name type="scientific">Methylomonas lenta</name>
    <dbReference type="NCBI Taxonomy" id="980561"/>
    <lineage>
        <taxon>Bacteria</taxon>
        <taxon>Pseudomonadati</taxon>
        <taxon>Pseudomonadota</taxon>
        <taxon>Gammaproteobacteria</taxon>
        <taxon>Methylococcales</taxon>
        <taxon>Methylococcaceae</taxon>
        <taxon>Methylomonas</taxon>
    </lineage>
</organism>
<gene>
    <name evidence="15" type="ORF">A1359_18025</name>
</gene>
<evidence type="ECO:0000256" key="5">
    <source>
        <dbReference type="ARBA" id="ARBA00022692"/>
    </source>
</evidence>
<sequence length="684" mass="75326">MKMTKPLLIFVILLPETIRAMDDLELVYGSDKMISIASGHPVPKNLTPSVTSVITREDIEAIGARRLEDVLEYLPGIHVSTARAGNKVVGFRGIYSEANTQVLLLVNGIPLRNTAIGGKPLAWTMPVKNISHIEIIRGPGSMLYGGDATTGVINIITKTGGEINGGYVGGFLGSQDTYEGWAQYGQKETEWEYAVSLQGGTTGGDQGLIARDTQTVLDGLFGTAVSYAPGPTNFGRDDIDARIDVAYQDWLRLRMGYQRFNNVQTGEGAALALDPKGAANEDIYNLDLTMQHQLSDALGLDTTVYFIGQNTQWHYNLLPAGTFGGLLPQGAESQATNFQGTTGLTNQLNYAGIQRHKVIVGTGIIYTWVSDVSNKINYLITPNFVAQVPLTDVSAFGADPILSSKNRTNFYALFQDEWNFANDFYLTSGLRYDYYSDVLDGISPRVSLVWNVNNNLTAKLLYSRSFRPPSFLEKNLPLTPDTHIKSESVNTLEFQIENKWSPGLTTSANVYWFEFDNLITSVSDSSLTSMNAVSPNPVAFTNAPKINGIGLETEMRYALTDNFNFTVNYSYHGVSESNQTGLLPKHMVKSLINWEFVKDWRIGTQLDWIGERNRPENDPRPPLVGYFTAGLTLSTQVAKPLAFVVRANNIFGSPAKEPSLNPTLLPGDVPVFERSIIGQIKWTF</sequence>
<dbReference type="Gene3D" id="2.40.170.20">
    <property type="entry name" value="TonB-dependent receptor, beta-barrel domain"/>
    <property type="match status" value="1"/>
</dbReference>
<proteinExistence type="inferred from homology"/>
<dbReference type="SUPFAM" id="SSF56935">
    <property type="entry name" value="Porins"/>
    <property type="match status" value="1"/>
</dbReference>
<evidence type="ECO:0000256" key="8">
    <source>
        <dbReference type="ARBA" id="ARBA00023136"/>
    </source>
</evidence>
<dbReference type="AlphaFoldDB" id="A0A177MW86"/>
<dbReference type="GO" id="GO:0009279">
    <property type="term" value="C:cell outer membrane"/>
    <property type="evidence" value="ECO:0007669"/>
    <property type="project" value="UniProtKB-SubCell"/>
</dbReference>
<keyword evidence="4 11" id="KW-1134">Transmembrane beta strand</keyword>
<evidence type="ECO:0000256" key="4">
    <source>
        <dbReference type="ARBA" id="ARBA00022452"/>
    </source>
</evidence>
<comment type="subcellular location">
    <subcellularLocation>
        <location evidence="1 11">Cell outer membrane</location>
        <topology evidence="1 11">Multi-pass membrane protein</topology>
    </subcellularLocation>
</comment>
<evidence type="ECO:0000256" key="12">
    <source>
        <dbReference type="RuleBase" id="RU003357"/>
    </source>
</evidence>
<comment type="similarity">
    <text evidence="2">Belongs to the TonB-dependent receptor family. Hemoglobin/haptoglobin binding protein subfamily.</text>
</comment>
<dbReference type="CDD" id="cd01347">
    <property type="entry name" value="ligand_gated_channel"/>
    <property type="match status" value="1"/>
</dbReference>
<dbReference type="PANTHER" id="PTHR30069">
    <property type="entry name" value="TONB-DEPENDENT OUTER MEMBRANE RECEPTOR"/>
    <property type="match status" value="1"/>
</dbReference>
<dbReference type="InterPro" id="IPR037066">
    <property type="entry name" value="Plug_dom_sf"/>
</dbReference>
<dbReference type="InterPro" id="IPR012910">
    <property type="entry name" value="Plug_dom"/>
</dbReference>
<evidence type="ECO:0000259" key="14">
    <source>
        <dbReference type="Pfam" id="PF07715"/>
    </source>
</evidence>
<dbReference type="EMBL" id="LUUI01000163">
    <property type="protein sequence ID" value="OAI09881.1"/>
    <property type="molecule type" value="Genomic_DNA"/>
</dbReference>
<protein>
    <submittedName>
        <fullName evidence="15">TonB-dependent receptor</fullName>
    </submittedName>
</protein>
<evidence type="ECO:0000256" key="3">
    <source>
        <dbReference type="ARBA" id="ARBA00022448"/>
    </source>
</evidence>
<evidence type="ECO:0000256" key="9">
    <source>
        <dbReference type="ARBA" id="ARBA00023170"/>
    </source>
</evidence>
<evidence type="ECO:0000313" key="16">
    <source>
        <dbReference type="Proteomes" id="UP000078476"/>
    </source>
</evidence>
<dbReference type="OrthoDB" id="9815954at2"/>
<name>A0A177MW86_9GAMM</name>
<keyword evidence="3 11" id="KW-0813">Transport</keyword>
<dbReference type="InterPro" id="IPR036942">
    <property type="entry name" value="Beta-barrel_TonB_sf"/>
</dbReference>
<keyword evidence="16" id="KW-1185">Reference proteome</keyword>
<evidence type="ECO:0000259" key="13">
    <source>
        <dbReference type="Pfam" id="PF00593"/>
    </source>
</evidence>
<keyword evidence="5 11" id="KW-0812">Transmembrane</keyword>
<keyword evidence="6" id="KW-0732">Signal</keyword>
<dbReference type="RefSeq" id="WP_066988008.1">
    <property type="nucleotide sequence ID" value="NZ_LUUI01000163.1"/>
</dbReference>
<dbReference type="Proteomes" id="UP000078476">
    <property type="component" value="Unassembled WGS sequence"/>
</dbReference>
<feature type="domain" description="TonB-dependent receptor plug" evidence="14">
    <location>
        <begin position="45"/>
        <end position="152"/>
    </location>
</feature>
<evidence type="ECO:0000256" key="6">
    <source>
        <dbReference type="ARBA" id="ARBA00022729"/>
    </source>
</evidence>
<comment type="caution">
    <text evidence="15">The sequence shown here is derived from an EMBL/GenBank/DDBJ whole genome shotgun (WGS) entry which is preliminary data.</text>
</comment>
<evidence type="ECO:0000256" key="11">
    <source>
        <dbReference type="PROSITE-ProRule" id="PRU01360"/>
    </source>
</evidence>
<dbReference type="Pfam" id="PF07715">
    <property type="entry name" value="Plug"/>
    <property type="match status" value="1"/>
</dbReference>
<dbReference type="Gene3D" id="2.170.130.10">
    <property type="entry name" value="TonB-dependent receptor, plug domain"/>
    <property type="match status" value="1"/>
</dbReference>
<dbReference type="PANTHER" id="PTHR30069:SF29">
    <property type="entry name" value="HEMOGLOBIN AND HEMOGLOBIN-HAPTOGLOBIN-BINDING PROTEIN 1-RELATED"/>
    <property type="match status" value="1"/>
</dbReference>
<evidence type="ECO:0000256" key="10">
    <source>
        <dbReference type="ARBA" id="ARBA00023237"/>
    </source>
</evidence>
<evidence type="ECO:0000256" key="1">
    <source>
        <dbReference type="ARBA" id="ARBA00004571"/>
    </source>
</evidence>
<dbReference type="GO" id="GO:0015344">
    <property type="term" value="F:siderophore uptake transmembrane transporter activity"/>
    <property type="evidence" value="ECO:0007669"/>
    <property type="project" value="TreeGrafter"/>
</dbReference>
<dbReference type="InterPro" id="IPR000531">
    <property type="entry name" value="Beta-barrel_TonB"/>
</dbReference>
<feature type="domain" description="TonB-dependent receptor-like beta-barrel" evidence="13">
    <location>
        <begin position="251"/>
        <end position="650"/>
    </location>
</feature>
<dbReference type="PROSITE" id="PS52016">
    <property type="entry name" value="TONB_DEPENDENT_REC_3"/>
    <property type="match status" value="1"/>
</dbReference>
<evidence type="ECO:0000313" key="15">
    <source>
        <dbReference type="EMBL" id="OAI09881.1"/>
    </source>
</evidence>
<keyword evidence="9 15" id="KW-0675">Receptor</keyword>
<keyword evidence="7 12" id="KW-0798">TonB box</keyword>
<dbReference type="InterPro" id="IPR039426">
    <property type="entry name" value="TonB-dep_rcpt-like"/>
</dbReference>
<keyword evidence="8 11" id="KW-0472">Membrane</keyword>
<accession>A0A177MW86</accession>
<dbReference type="Pfam" id="PF00593">
    <property type="entry name" value="TonB_dep_Rec_b-barrel"/>
    <property type="match status" value="1"/>
</dbReference>
<dbReference type="GO" id="GO:0044718">
    <property type="term" value="P:siderophore transmembrane transport"/>
    <property type="evidence" value="ECO:0007669"/>
    <property type="project" value="TreeGrafter"/>
</dbReference>
<keyword evidence="10 11" id="KW-0998">Cell outer membrane</keyword>
<evidence type="ECO:0000256" key="2">
    <source>
        <dbReference type="ARBA" id="ARBA00008143"/>
    </source>
</evidence>
<evidence type="ECO:0000256" key="7">
    <source>
        <dbReference type="ARBA" id="ARBA00023077"/>
    </source>
</evidence>